<evidence type="ECO:0000256" key="1">
    <source>
        <dbReference type="SAM" id="MobiDB-lite"/>
    </source>
</evidence>
<evidence type="ECO:0000313" key="3">
    <source>
        <dbReference type="EMBL" id="KAF4469673.1"/>
    </source>
</evidence>
<keyword evidence="2" id="KW-0732">Signal</keyword>
<sequence length="171" mass="19512">MYFPILMVTTLAVLIGSTDAWYVDIVEHHSNCEPSEGTRLRHIYSRTQECLTFGDDWGKISTECSEYRWNNGRPNGPSGCTTDDTAEFGKLRPLAIRWDRRDSGKETKCTFYLGRNCEGEVQPNSGPNQVCLNEYNNNNNTPEPSPFRIQSFRCTDPEMNEENMSDGRPGR</sequence>
<proteinExistence type="predicted"/>
<feature type="region of interest" description="Disordered" evidence="1">
    <location>
        <begin position="135"/>
        <end position="171"/>
    </location>
</feature>
<dbReference type="Proteomes" id="UP000554235">
    <property type="component" value="Unassembled WGS sequence"/>
</dbReference>
<organism evidence="3 4">
    <name type="scientific">Fusarium albosuccineum</name>
    <dbReference type="NCBI Taxonomy" id="1237068"/>
    <lineage>
        <taxon>Eukaryota</taxon>
        <taxon>Fungi</taxon>
        <taxon>Dikarya</taxon>
        <taxon>Ascomycota</taxon>
        <taxon>Pezizomycotina</taxon>
        <taxon>Sordariomycetes</taxon>
        <taxon>Hypocreomycetidae</taxon>
        <taxon>Hypocreales</taxon>
        <taxon>Nectriaceae</taxon>
        <taxon>Fusarium</taxon>
        <taxon>Fusarium decemcellulare species complex</taxon>
    </lineage>
</organism>
<evidence type="ECO:0000256" key="2">
    <source>
        <dbReference type="SAM" id="SignalP"/>
    </source>
</evidence>
<dbReference type="EMBL" id="JAADYS010000446">
    <property type="protein sequence ID" value="KAF4469673.1"/>
    <property type="molecule type" value="Genomic_DNA"/>
</dbReference>
<dbReference type="AlphaFoldDB" id="A0A8H4LK79"/>
<dbReference type="OrthoDB" id="5064719at2759"/>
<accession>A0A8H4LK79</accession>
<keyword evidence="4" id="KW-1185">Reference proteome</keyword>
<feature type="chain" id="PRO_5034302160" description="Secreted protein" evidence="2">
    <location>
        <begin position="21"/>
        <end position="171"/>
    </location>
</feature>
<comment type="caution">
    <text evidence="3">The sequence shown here is derived from an EMBL/GenBank/DDBJ whole genome shotgun (WGS) entry which is preliminary data.</text>
</comment>
<name>A0A8H4LK79_9HYPO</name>
<evidence type="ECO:0000313" key="4">
    <source>
        <dbReference type="Proteomes" id="UP000554235"/>
    </source>
</evidence>
<protein>
    <recommendedName>
        <fullName evidence="5">Secreted protein</fullName>
    </recommendedName>
</protein>
<feature type="signal peptide" evidence="2">
    <location>
        <begin position="1"/>
        <end position="20"/>
    </location>
</feature>
<reference evidence="3 4" key="1">
    <citation type="submission" date="2020-01" db="EMBL/GenBank/DDBJ databases">
        <title>Identification and distribution of gene clusters putatively required for synthesis of sphingolipid metabolism inhibitors in phylogenetically diverse species of the filamentous fungus Fusarium.</title>
        <authorList>
            <person name="Kim H.-S."/>
            <person name="Busman M."/>
            <person name="Brown D.W."/>
            <person name="Divon H."/>
            <person name="Uhlig S."/>
            <person name="Proctor R.H."/>
        </authorList>
    </citation>
    <scope>NUCLEOTIDE SEQUENCE [LARGE SCALE GENOMIC DNA]</scope>
    <source>
        <strain evidence="3 4">NRRL 20459</strain>
    </source>
</reference>
<gene>
    <name evidence="3" type="ORF">FALBO_3411</name>
</gene>
<evidence type="ECO:0008006" key="5">
    <source>
        <dbReference type="Google" id="ProtNLM"/>
    </source>
</evidence>